<dbReference type="EMBL" id="AEWV01000013">
    <property type="protein sequence ID" value="EGC17838.1"/>
    <property type="molecule type" value="Genomic_DNA"/>
</dbReference>
<name>F0EXT9_9NEIS</name>
<accession>F0EXT9</accession>
<gene>
    <name evidence="1" type="ORF">HMPREF9098_0649</name>
</gene>
<dbReference type="HOGENOM" id="CLU_2716993_0_0_4"/>
<sequence>MVGVARVFCVKRQIGQPADFALAQGQITAGLESDFGSGFLGSENGRFVGGKKGMVGHTHDVSFGNGIYPDKK</sequence>
<protein>
    <submittedName>
        <fullName evidence="1">Uncharacterized protein</fullName>
    </submittedName>
</protein>
<reference evidence="1 2" key="1">
    <citation type="submission" date="2011-01" db="EMBL/GenBank/DDBJ databases">
        <authorList>
            <person name="Muzny D."/>
            <person name="Qin X."/>
            <person name="Deng J."/>
            <person name="Jiang H."/>
            <person name="Liu Y."/>
            <person name="Qu J."/>
            <person name="Song X.-Z."/>
            <person name="Zhang L."/>
            <person name="Thornton R."/>
            <person name="Coyle M."/>
            <person name="Francisco L."/>
            <person name="Jackson L."/>
            <person name="Javaid M."/>
            <person name="Korchina V."/>
            <person name="Kovar C."/>
            <person name="Mata R."/>
            <person name="Mathew T."/>
            <person name="Ngo R."/>
            <person name="Nguyen L."/>
            <person name="Nguyen N."/>
            <person name="Okwuonu G."/>
            <person name="Ongeri F."/>
            <person name="Pham C."/>
            <person name="Simmons D."/>
            <person name="Wilczek-Boney K."/>
            <person name="Hale W."/>
            <person name="Jakkamsetti A."/>
            <person name="Pham P."/>
            <person name="Ruth R."/>
            <person name="San Lucas F."/>
            <person name="Warren J."/>
            <person name="Zhang J."/>
            <person name="Zhao Z."/>
            <person name="Zhou C."/>
            <person name="Zhu D."/>
            <person name="Lee S."/>
            <person name="Bess C."/>
            <person name="Blankenburg K."/>
            <person name="Forbes L."/>
            <person name="Fu Q."/>
            <person name="Gubbala S."/>
            <person name="Hirani K."/>
            <person name="Jayaseelan J.C."/>
            <person name="Lara F."/>
            <person name="Munidasa M."/>
            <person name="Palculict T."/>
            <person name="Patil S."/>
            <person name="Pu L.-L."/>
            <person name="Saada N."/>
            <person name="Tang L."/>
            <person name="Weissenberger G."/>
            <person name="Zhu Y."/>
            <person name="Hemphill L."/>
            <person name="Shang Y."/>
            <person name="Youmans B."/>
            <person name="Ayvaz T."/>
            <person name="Ross M."/>
            <person name="Santibanez J."/>
            <person name="Aqrawi P."/>
            <person name="Gross S."/>
            <person name="Joshi V."/>
            <person name="Fowler G."/>
            <person name="Nazareth L."/>
            <person name="Reid J."/>
            <person name="Worley K."/>
            <person name="Petrosino J."/>
            <person name="Highlander S."/>
            <person name="Gibbs R."/>
        </authorList>
    </citation>
    <scope>NUCLEOTIDE SEQUENCE [LARGE SCALE GENOMIC DNA]</scope>
    <source>
        <strain evidence="1 2">ATCC 33394</strain>
    </source>
</reference>
<evidence type="ECO:0000313" key="2">
    <source>
        <dbReference type="Proteomes" id="UP000004088"/>
    </source>
</evidence>
<dbReference type="Proteomes" id="UP000004088">
    <property type="component" value="Unassembled WGS sequence"/>
</dbReference>
<proteinExistence type="predicted"/>
<comment type="caution">
    <text evidence="1">The sequence shown here is derived from an EMBL/GenBank/DDBJ whole genome shotgun (WGS) entry which is preliminary data.</text>
</comment>
<organism evidence="1 2">
    <name type="scientific">Kingella denitrificans ATCC 33394</name>
    <dbReference type="NCBI Taxonomy" id="888741"/>
    <lineage>
        <taxon>Bacteria</taxon>
        <taxon>Pseudomonadati</taxon>
        <taxon>Pseudomonadota</taxon>
        <taxon>Betaproteobacteria</taxon>
        <taxon>Neisseriales</taxon>
        <taxon>Neisseriaceae</taxon>
        <taxon>Kingella</taxon>
    </lineage>
</organism>
<keyword evidence="2" id="KW-1185">Reference proteome</keyword>
<dbReference type="AlphaFoldDB" id="F0EXT9"/>
<evidence type="ECO:0000313" key="1">
    <source>
        <dbReference type="EMBL" id="EGC17838.1"/>
    </source>
</evidence>